<evidence type="ECO:0000256" key="2">
    <source>
        <dbReference type="ARBA" id="ARBA00003802"/>
    </source>
</evidence>
<evidence type="ECO:0000256" key="1">
    <source>
        <dbReference type="ARBA" id="ARBA00001198"/>
    </source>
</evidence>
<keyword evidence="18" id="KW-1185">Reference proteome</keyword>
<evidence type="ECO:0000256" key="9">
    <source>
        <dbReference type="ARBA" id="ARBA00022698"/>
    </source>
</evidence>
<protein>
    <recommendedName>
        <fullName evidence="6">Proteasome subunit beta type-5</fullName>
        <ecNumber evidence="5">3.4.25.1</ecNumber>
    </recommendedName>
</protein>
<comment type="catalytic activity">
    <reaction evidence="1">
        <text>Cleavage of peptide bonds with very broad specificity.</text>
        <dbReference type="EC" id="3.4.25.1"/>
    </reaction>
</comment>
<feature type="region of interest" description="Disordered" evidence="16">
    <location>
        <begin position="71"/>
        <end position="111"/>
    </location>
</feature>
<gene>
    <name evidence="17" type="ORF">NYPRO_LOCUS24214</name>
</gene>
<evidence type="ECO:0000256" key="10">
    <source>
        <dbReference type="ARBA" id="ARBA00022801"/>
    </source>
</evidence>
<evidence type="ECO:0000256" key="13">
    <source>
        <dbReference type="ARBA" id="ARBA00023242"/>
    </source>
</evidence>
<dbReference type="PROSITE" id="PS00854">
    <property type="entry name" value="PROTEASOME_BETA_1"/>
    <property type="match status" value="1"/>
</dbReference>
<dbReference type="FunFam" id="3.60.20.10:FF:000030">
    <property type="entry name" value="Proteasome subunit beta"/>
    <property type="match status" value="1"/>
</dbReference>
<feature type="compositionally biased region" description="Polar residues" evidence="16">
    <location>
        <begin position="88"/>
        <end position="109"/>
    </location>
</feature>
<evidence type="ECO:0000256" key="8">
    <source>
        <dbReference type="ARBA" id="ARBA00022670"/>
    </source>
</evidence>
<name>A0A811ZRI0_NYCPR</name>
<keyword evidence="12" id="KW-0865">Zymogen</keyword>
<comment type="subunit">
    <text evidence="14">The 26S proteasome consists of a 20S proteasome core and two 19S regulatory subunits. The 20S proteasome core is a barrel-shaped complex made of 28 subunits that are arranged in four stacked rings. The two outer rings are each formed by seven alpha subunits, and the two inner rings are formed by seven beta subunits. The proteolytic activity is exerted by three beta-subunits PSMB5, PSMB6 and PSMB7. Directly interacts with POMP. Interacts with ABCB1 and TAP1.</text>
</comment>
<dbReference type="InterPro" id="IPR029055">
    <property type="entry name" value="Ntn_hydrolases_N"/>
</dbReference>
<feature type="active site" description="Nucleophile" evidence="15">
    <location>
        <position position="132"/>
    </location>
</feature>
<keyword evidence="11" id="KW-0647">Proteasome</keyword>
<proteinExistence type="predicted"/>
<feature type="region of interest" description="Disordered" evidence="16">
    <location>
        <begin position="1"/>
        <end position="24"/>
    </location>
</feature>
<feature type="compositionally biased region" description="Low complexity" evidence="16">
    <location>
        <begin position="71"/>
        <end position="87"/>
    </location>
</feature>
<dbReference type="Pfam" id="PF00227">
    <property type="entry name" value="Proteasome"/>
    <property type="match status" value="1"/>
</dbReference>
<comment type="function">
    <text evidence="2">Component of the 20S core proteasome complex involved in the proteolytic degradation of most intracellular proteins. This complex plays numerous essential roles within the cell by associating with different regulatory particles. Associated with two 19S regulatory particles, forms the 26S proteasome and thus participates in the ATP-dependent degradation of ubiquitinated proteins. The 26S proteasome plays a key role in the maintenance of protein homeostasis by removing misfolded or damaged proteins that could impair cellular functions, and by removing proteins whose functions are no longer required. Associated with the PA200 or PA28, the 20S proteasome mediates ubiquitin-independent protein degradation. This type of proteolysis is required in several pathways including spermatogenesis (20S-PA200 complex) or generation of a subset of MHC class I-presented antigenic peptides (20S-PA28 complex). Within the 20S core complex, PSMB5 displays a chymotrypsin-like activity.</text>
</comment>
<dbReference type="GO" id="GO:0004298">
    <property type="term" value="F:threonine-type endopeptidase activity"/>
    <property type="evidence" value="ECO:0007669"/>
    <property type="project" value="UniProtKB-KW"/>
</dbReference>
<dbReference type="PRINTS" id="PR00141">
    <property type="entry name" value="PROTEASOME"/>
</dbReference>
<evidence type="ECO:0000256" key="16">
    <source>
        <dbReference type="SAM" id="MobiDB-lite"/>
    </source>
</evidence>
<dbReference type="InterPro" id="IPR000243">
    <property type="entry name" value="Pept_T1A_subB"/>
</dbReference>
<dbReference type="CDD" id="cd03761">
    <property type="entry name" value="proteasome_beta_type_5"/>
    <property type="match status" value="1"/>
</dbReference>
<keyword evidence="10" id="KW-0378">Hydrolase</keyword>
<evidence type="ECO:0000256" key="4">
    <source>
        <dbReference type="ARBA" id="ARBA00004496"/>
    </source>
</evidence>
<sequence>MLDQAVHSAGRQKGTGTGAWDAAGDSRSRCCEAAAPVPSPHPQVLPLLPLLPASQSPRASWSLCRAAGSGRASSSASSPGSGSLCGSEYSTQASSRDTHSHPSSRTPSDGLSLVAPNWGVAEEPGIEMLHGTTTLAFKFQHGVIVAADSRATAGAYIASQTVKKVIEINPYLLGTMAGGAADCSFWERLLARQCRIYELRNKERISVAAASKLLANMVYQYKGMGLSMGTMICGWDKRGPGLYYVDSEGNRISGATFSVGSGSVYAYGVMDRGYSYDLEVEQAYDLARRAIYQATYRDAYSGGAVNLYHVREDGWIRVSSDNVADLHDKYSGSTP</sequence>
<evidence type="ECO:0000256" key="14">
    <source>
        <dbReference type="ARBA" id="ARBA00046629"/>
    </source>
</evidence>
<evidence type="ECO:0000256" key="3">
    <source>
        <dbReference type="ARBA" id="ARBA00004123"/>
    </source>
</evidence>
<dbReference type="InterPro" id="IPR001353">
    <property type="entry name" value="Proteasome_sua/b"/>
</dbReference>
<dbReference type="SUPFAM" id="SSF56235">
    <property type="entry name" value="N-terminal nucleophile aminohydrolases (Ntn hydrolases)"/>
    <property type="match status" value="1"/>
</dbReference>
<evidence type="ECO:0000313" key="17">
    <source>
        <dbReference type="EMBL" id="CAD7691419.1"/>
    </source>
</evidence>
<dbReference type="EC" id="3.4.25.1" evidence="5"/>
<dbReference type="InterPro" id="IPR016050">
    <property type="entry name" value="Proteasome_bsu_CS"/>
</dbReference>
<dbReference type="EMBL" id="CAJHUB010000774">
    <property type="protein sequence ID" value="CAD7691419.1"/>
    <property type="molecule type" value="Genomic_DNA"/>
</dbReference>
<evidence type="ECO:0000256" key="6">
    <source>
        <dbReference type="ARBA" id="ARBA00016158"/>
    </source>
</evidence>
<reference evidence="17" key="1">
    <citation type="submission" date="2020-12" db="EMBL/GenBank/DDBJ databases">
        <authorList>
            <consortium name="Molecular Ecology Group"/>
        </authorList>
    </citation>
    <scope>NUCLEOTIDE SEQUENCE</scope>
    <source>
        <strain evidence="17">TBG_1078</strain>
    </source>
</reference>
<evidence type="ECO:0000256" key="7">
    <source>
        <dbReference type="ARBA" id="ARBA00022490"/>
    </source>
</evidence>
<comment type="subcellular location">
    <subcellularLocation>
        <location evidence="4">Cytoplasm</location>
    </subcellularLocation>
    <subcellularLocation>
        <location evidence="3">Nucleus</location>
    </subcellularLocation>
</comment>
<dbReference type="InterPro" id="IPR023333">
    <property type="entry name" value="Proteasome_suB-type"/>
</dbReference>
<dbReference type="GO" id="GO:0005654">
    <property type="term" value="C:nucleoplasm"/>
    <property type="evidence" value="ECO:0007669"/>
    <property type="project" value="UniProtKB-ARBA"/>
</dbReference>
<dbReference type="PANTHER" id="PTHR32194">
    <property type="entry name" value="METALLOPROTEASE TLDD"/>
    <property type="match status" value="1"/>
</dbReference>
<organism evidence="17 18">
    <name type="scientific">Nyctereutes procyonoides</name>
    <name type="common">Raccoon dog</name>
    <name type="synonym">Canis procyonoides</name>
    <dbReference type="NCBI Taxonomy" id="34880"/>
    <lineage>
        <taxon>Eukaryota</taxon>
        <taxon>Metazoa</taxon>
        <taxon>Chordata</taxon>
        <taxon>Craniata</taxon>
        <taxon>Vertebrata</taxon>
        <taxon>Euteleostomi</taxon>
        <taxon>Mammalia</taxon>
        <taxon>Eutheria</taxon>
        <taxon>Laurasiatheria</taxon>
        <taxon>Carnivora</taxon>
        <taxon>Caniformia</taxon>
        <taxon>Canidae</taxon>
        <taxon>Nyctereutes</taxon>
    </lineage>
</organism>
<accession>A0A811ZRI0</accession>
<keyword evidence="7" id="KW-0963">Cytoplasm</keyword>
<dbReference type="GO" id="GO:0051603">
    <property type="term" value="P:proteolysis involved in protein catabolic process"/>
    <property type="evidence" value="ECO:0007669"/>
    <property type="project" value="InterPro"/>
</dbReference>
<evidence type="ECO:0000256" key="11">
    <source>
        <dbReference type="ARBA" id="ARBA00022942"/>
    </source>
</evidence>
<dbReference type="AlphaFoldDB" id="A0A811ZRI0"/>
<dbReference type="Gene3D" id="3.60.20.10">
    <property type="entry name" value="Glutamine Phosphoribosylpyrophosphate, subunit 1, domain 1"/>
    <property type="match status" value="1"/>
</dbReference>
<keyword evidence="9" id="KW-0888">Threonine protease</keyword>
<keyword evidence="8" id="KW-0645">Protease</keyword>
<dbReference type="GO" id="GO:0005737">
    <property type="term" value="C:cytoplasm"/>
    <property type="evidence" value="ECO:0007669"/>
    <property type="project" value="UniProtKB-SubCell"/>
</dbReference>
<dbReference type="Proteomes" id="UP000645828">
    <property type="component" value="Unassembled WGS sequence"/>
</dbReference>
<evidence type="ECO:0000313" key="18">
    <source>
        <dbReference type="Proteomes" id="UP000645828"/>
    </source>
</evidence>
<dbReference type="GO" id="GO:0005839">
    <property type="term" value="C:proteasome core complex"/>
    <property type="evidence" value="ECO:0007669"/>
    <property type="project" value="InterPro"/>
</dbReference>
<evidence type="ECO:0000256" key="5">
    <source>
        <dbReference type="ARBA" id="ARBA00012039"/>
    </source>
</evidence>
<evidence type="ECO:0000256" key="12">
    <source>
        <dbReference type="ARBA" id="ARBA00023145"/>
    </source>
</evidence>
<evidence type="ECO:0000256" key="15">
    <source>
        <dbReference type="PIRSR" id="PIRSR600243-1"/>
    </source>
</evidence>
<dbReference type="PANTHER" id="PTHR32194:SF11">
    <property type="entry name" value="PROTEASOME SUBUNIT BETA"/>
    <property type="match status" value="1"/>
</dbReference>
<dbReference type="PROSITE" id="PS51476">
    <property type="entry name" value="PROTEASOME_BETA_2"/>
    <property type="match status" value="1"/>
</dbReference>
<comment type="caution">
    <text evidence="17">The sequence shown here is derived from an EMBL/GenBank/DDBJ whole genome shotgun (WGS) entry which is preliminary data.</text>
</comment>
<keyword evidence="13" id="KW-0539">Nucleus</keyword>